<evidence type="ECO:0000259" key="5">
    <source>
        <dbReference type="Pfam" id="PF26082"/>
    </source>
</evidence>
<organism evidence="6 7">
    <name type="scientific">Beauveria bassiana (strain ARSEF 2860)</name>
    <name type="common">White muscardine disease fungus</name>
    <name type="synonym">Tritirachium shiotae</name>
    <dbReference type="NCBI Taxonomy" id="655819"/>
    <lineage>
        <taxon>Eukaryota</taxon>
        <taxon>Fungi</taxon>
        <taxon>Dikarya</taxon>
        <taxon>Ascomycota</taxon>
        <taxon>Pezizomycotina</taxon>
        <taxon>Sordariomycetes</taxon>
        <taxon>Hypocreomycetidae</taxon>
        <taxon>Hypocreales</taxon>
        <taxon>Cordycipitaceae</taxon>
        <taxon>Beauveria</taxon>
    </lineage>
</organism>
<feature type="domain" description="Nephrocystin 3-like N-terminal" evidence="4">
    <location>
        <begin position="594"/>
        <end position="769"/>
    </location>
</feature>
<dbReference type="PANTHER" id="PTHR10039:SF5">
    <property type="entry name" value="NACHT DOMAIN-CONTAINING PROTEIN"/>
    <property type="match status" value="1"/>
</dbReference>
<sequence>MCHMIATAEIYGEEVEGKLEPESEPGFPEDDVLLSTLDGSDDAPNSAPWFVSLTSGTKTNSNASSDLDVGADSDEQQSRNSEIMLKMAMENVEDILDQVLMLGFAIRKSGTTARLEKADSSFNSDDNRQLRTYLEFMTGTARQRIVEDNNATASQRMEEANGRLGAVTPEQQHLILANLRRRHRFEYARRHQRKLDRAIVPPVIPISEPAMHTPGQRSILPESKAEFLADPMPPMNESRSITQPLPLPRVILGVQGMSDTTPSKAEGSILKLAVPSQAAGSRVSVSVAKMHYPSAPKADGMRGFKCPCCFQTLPIMFRDRSRWRKHLTEDLCPYTCPFLQCPRPNTLYVSRTAWRDHIQESHSAGQYWECLACAGTEAPNVFFTAEQFASHNQLQHQDTISNEQIEYLQTSCRKIKLPNIPQCPLCSWPQGEDAVPDADANLEHLGNCIHEFSLNALPWADSSDVGFAGLRDLEFRQRIEQWVEGARESASTIEGVDIRKISIDTFGVLPVPSQPESSKMTFIPEEYFAESSEVSIRIEQDSDLPDVRGMYSKVDVDASVEHDQRLKPFQMCLKSLAFSEMDQWATETEKATEGTCRWIFQHRAYQAWDTCDQGMLLIKGMTGAGKSTLLRYVLENTLLSNTGGSAVVLSFFFHAHGSKLQRTMLGLFRSLLHQLLLQVPDVLSDLITLQQWSNALGKHGENWQWHLSELQEHFHLSLSKVLESHPIWLFVDALDECGHANAVGLVNYFDTILPEFRHTGLQFHVCFTSHHMRPDITSVFEINLVRENAQDISIHLQSQVSALPGTDIPAGIVADITSRAHGSFLWACLLMGHVIDRKQKGDSLRRIEEKIRAIPYELEQLYLYLFLGQDKKPAFIKLSQWMCFATRPLTLDELRWALIGHVNGLHMPYPARWSKAGFEHGLDEIGLNSVSSGLVKVVRSFDTRVVRFIHSSAHDFFTSDYLSNISGNMPAEFIKPGVSVAASAHYELSRTCVRYLTMDDIIRTTIHDRGDLISTFPLLHYATTSWLLHAKQSEKMGLTQDDLLDYFMWPSEDLLQQWADQLGIDIDVKDTLGRTSLILASKNGHETAVELLLAAGADVQAVDGQGQTPLSWAAKSGHERVAKLLLNARAYIDCADSLGETPLSYAARSGPAFVKLLVDEKASRDIRRREEDYIKMIETYVKDTPKLGEFFHGKDHFIRNMAKKVLDLADDLTTDLGTTDVLPKIIKVTMHQHVIYCDDSRSMRRNTQWENQKSLALSIARTVTRILPDGEGVALRFINHRINEAPSLDLEGVARVLQSVEPRGATPIGTSLQDCILEPLVFQPLASGKLSRPLLVSIFTDGIPHSENKNTLASVIINCGKILVKNNYPLNYVNFLIGQIGSSVNVHEFLGTLRENPDVARVSRIFAGSIDDKFQSFDDERSLDRWLVEILFGPLVDIEI</sequence>
<dbReference type="PANTHER" id="PTHR10039">
    <property type="entry name" value="AMELOGENIN"/>
    <property type="match status" value="1"/>
</dbReference>
<dbReference type="HOGENOM" id="CLU_251895_0_0_1"/>
<dbReference type="InParanoid" id="J4KLJ0"/>
<dbReference type="RefSeq" id="XP_008602035.1">
    <property type="nucleotide sequence ID" value="XM_008603813.1"/>
</dbReference>
<feature type="repeat" description="ANK" evidence="2">
    <location>
        <begin position="1105"/>
        <end position="1137"/>
    </location>
</feature>
<evidence type="ECO:0000256" key="1">
    <source>
        <dbReference type="ARBA" id="ARBA00022737"/>
    </source>
</evidence>
<dbReference type="Proteomes" id="UP000002762">
    <property type="component" value="Unassembled WGS sequence"/>
</dbReference>
<dbReference type="SUPFAM" id="SSF52540">
    <property type="entry name" value="P-loop containing nucleoside triphosphate hydrolases"/>
    <property type="match status" value="1"/>
</dbReference>
<evidence type="ECO:0000259" key="4">
    <source>
        <dbReference type="Pfam" id="PF24883"/>
    </source>
</evidence>
<accession>J4KLJ0</accession>
<evidence type="ECO:0000313" key="7">
    <source>
        <dbReference type="Proteomes" id="UP000002762"/>
    </source>
</evidence>
<keyword evidence="1" id="KW-0677">Repeat</keyword>
<dbReference type="Gene3D" id="3.40.50.300">
    <property type="entry name" value="P-loop containing nucleotide triphosphate hydrolases"/>
    <property type="match status" value="1"/>
</dbReference>
<dbReference type="InterPro" id="IPR058925">
    <property type="entry name" value="zf-C2H2_AcuF"/>
</dbReference>
<protein>
    <submittedName>
        <fullName evidence="6">Ankyrin repeat-containing protein</fullName>
    </submittedName>
</protein>
<gene>
    <name evidence="6" type="ORF">BBA_08716</name>
</gene>
<feature type="region of interest" description="Disordered" evidence="3">
    <location>
        <begin position="13"/>
        <end position="39"/>
    </location>
</feature>
<dbReference type="Pfam" id="PF26082">
    <property type="entry name" value="zf-C2H2_AcuF"/>
    <property type="match status" value="1"/>
</dbReference>
<evidence type="ECO:0000256" key="3">
    <source>
        <dbReference type="SAM" id="MobiDB-lite"/>
    </source>
</evidence>
<dbReference type="Pfam" id="PF12796">
    <property type="entry name" value="Ank_2"/>
    <property type="match status" value="1"/>
</dbReference>
<name>J4KLJ0_BEAB2</name>
<dbReference type="SUPFAM" id="SSF48403">
    <property type="entry name" value="Ankyrin repeat"/>
    <property type="match status" value="1"/>
</dbReference>
<dbReference type="InterPro" id="IPR056884">
    <property type="entry name" value="NPHP3-like_N"/>
</dbReference>
<dbReference type="EMBL" id="JH725188">
    <property type="protein sequence ID" value="EJP62289.1"/>
    <property type="molecule type" value="Genomic_DNA"/>
</dbReference>
<dbReference type="InterPro" id="IPR036770">
    <property type="entry name" value="Ankyrin_rpt-contain_sf"/>
</dbReference>
<proteinExistence type="predicted"/>
<feature type="domain" description="Oxidoreductase acuF-like C2H2 type zinc-finger" evidence="5">
    <location>
        <begin position="304"/>
        <end position="331"/>
    </location>
</feature>
<dbReference type="PROSITE" id="PS50297">
    <property type="entry name" value="ANK_REP_REGION"/>
    <property type="match status" value="2"/>
</dbReference>
<feature type="repeat" description="ANK" evidence="2">
    <location>
        <begin position="1072"/>
        <end position="1104"/>
    </location>
</feature>
<dbReference type="GeneID" id="19891728"/>
<dbReference type="InterPro" id="IPR002110">
    <property type="entry name" value="Ankyrin_rpt"/>
</dbReference>
<dbReference type="PROSITE" id="PS50088">
    <property type="entry name" value="ANK_REPEAT"/>
    <property type="match status" value="2"/>
</dbReference>
<keyword evidence="7" id="KW-1185">Reference proteome</keyword>
<dbReference type="InterPro" id="IPR027417">
    <property type="entry name" value="P-loop_NTPase"/>
</dbReference>
<keyword evidence="2" id="KW-0040">ANK repeat</keyword>
<dbReference type="Pfam" id="PF24883">
    <property type="entry name" value="NPHP3_N"/>
    <property type="match status" value="1"/>
</dbReference>
<evidence type="ECO:0000313" key="6">
    <source>
        <dbReference type="EMBL" id="EJP62289.1"/>
    </source>
</evidence>
<reference evidence="6 7" key="1">
    <citation type="journal article" date="2012" name="Sci. Rep.">
        <title>Genomic perspectives on the evolution of fungal entomopathogenicity in Beauveria bassiana.</title>
        <authorList>
            <person name="Xiao G."/>
            <person name="Ying S.H."/>
            <person name="Zheng P."/>
            <person name="Wang Z.L."/>
            <person name="Zhang S."/>
            <person name="Xie X.Q."/>
            <person name="Shang Y."/>
            <person name="St Leger R.J."/>
            <person name="Zhao G.P."/>
            <person name="Wang C."/>
            <person name="Feng M.G."/>
        </authorList>
    </citation>
    <scope>NUCLEOTIDE SEQUENCE [LARGE SCALE GENOMIC DNA]</scope>
    <source>
        <strain evidence="6 7">ARSEF 2860</strain>
    </source>
</reference>
<dbReference type="SMART" id="SM00248">
    <property type="entry name" value="ANK"/>
    <property type="match status" value="3"/>
</dbReference>
<dbReference type="Gene3D" id="1.25.40.20">
    <property type="entry name" value="Ankyrin repeat-containing domain"/>
    <property type="match status" value="1"/>
</dbReference>
<dbReference type="STRING" id="655819.J4KLJ0"/>
<evidence type="ECO:0000256" key="2">
    <source>
        <dbReference type="PROSITE-ProRule" id="PRU00023"/>
    </source>
</evidence>